<dbReference type="Proteomes" id="UP001296776">
    <property type="component" value="Unassembled WGS sequence"/>
</dbReference>
<organism evidence="1 2">
    <name type="scientific">Halochromatium glycolicum</name>
    <dbReference type="NCBI Taxonomy" id="85075"/>
    <lineage>
        <taxon>Bacteria</taxon>
        <taxon>Pseudomonadati</taxon>
        <taxon>Pseudomonadota</taxon>
        <taxon>Gammaproteobacteria</taxon>
        <taxon>Chromatiales</taxon>
        <taxon>Chromatiaceae</taxon>
        <taxon>Halochromatium</taxon>
    </lineage>
</organism>
<proteinExistence type="predicted"/>
<evidence type="ECO:0000313" key="1">
    <source>
        <dbReference type="EMBL" id="MBK1707403.1"/>
    </source>
</evidence>
<comment type="caution">
    <text evidence="1">The sequence shown here is derived from an EMBL/GenBank/DDBJ whole genome shotgun (WGS) entry which is preliminary data.</text>
</comment>
<keyword evidence="2" id="KW-1185">Reference proteome</keyword>
<dbReference type="RefSeq" id="WP_207173836.1">
    <property type="nucleotide sequence ID" value="NZ_NRSJ01000097.1"/>
</dbReference>
<accession>A0AAJ0XCH8</accession>
<reference evidence="1" key="1">
    <citation type="submission" date="2017-08" db="EMBL/GenBank/DDBJ databases">
        <authorList>
            <person name="Imhoff J.F."/>
            <person name="Rahn T."/>
            <person name="Kuenzel S."/>
            <person name="Neulinger S.C."/>
        </authorList>
    </citation>
    <scope>NUCLEOTIDE SEQUENCE</scope>
    <source>
        <strain evidence="1">DSM 11080</strain>
    </source>
</reference>
<protein>
    <submittedName>
        <fullName evidence="1">Uncharacterized protein</fullName>
    </submittedName>
</protein>
<name>A0AAJ0XCH8_9GAMM</name>
<sequence length="71" mass="7460">RGEQASFIKALLCSEASMRPEIFNAGLRVLSAAISEDGGNCCAMAARLAVDRPGTLWLPVIAQAAARASQR</sequence>
<dbReference type="EMBL" id="NRSJ01000097">
    <property type="protein sequence ID" value="MBK1707403.1"/>
    <property type="molecule type" value="Genomic_DNA"/>
</dbReference>
<evidence type="ECO:0000313" key="2">
    <source>
        <dbReference type="Proteomes" id="UP001296776"/>
    </source>
</evidence>
<feature type="non-terminal residue" evidence="1">
    <location>
        <position position="1"/>
    </location>
</feature>
<gene>
    <name evidence="1" type="ORF">CKO40_23445</name>
</gene>
<dbReference type="AlphaFoldDB" id="A0AAJ0XCH8"/>
<reference evidence="1" key="2">
    <citation type="journal article" date="2020" name="Microorganisms">
        <title>Osmotic Adaptation and Compatible Solute Biosynthesis of Phototrophic Bacteria as Revealed from Genome Analyses.</title>
        <authorList>
            <person name="Imhoff J.F."/>
            <person name="Rahn T."/>
            <person name="Kunzel S."/>
            <person name="Keller A."/>
            <person name="Neulinger S.C."/>
        </authorList>
    </citation>
    <scope>NUCLEOTIDE SEQUENCE</scope>
    <source>
        <strain evidence="1">DSM 11080</strain>
    </source>
</reference>